<reference evidence="1" key="1">
    <citation type="submission" date="2014-05" db="EMBL/GenBank/DDBJ databases">
        <title>The transcriptome of the halophilic microalga Tetraselmis sp. GSL018 isolated from the Great Salt Lake, Utah.</title>
        <authorList>
            <person name="Jinkerson R.E."/>
            <person name="D'Adamo S."/>
            <person name="Posewitz M.C."/>
        </authorList>
    </citation>
    <scope>NUCLEOTIDE SEQUENCE</scope>
    <source>
        <strain evidence="1">GSL018</strain>
    </source>
</reference>
<evidence type="ECO:0000313" key="3">
    <source>
        <dbReference type="EMBL" id="JAC78375.1"/>
    </source>
</evidence>
<dbReference type="EMBL" id="GBEZ01007056">
    <property type="protein sequence ID" value="JAC78375.1"/>
    <property type="molecule type" value="Transcribed_RNA"/>
</dbReference>
<evidence type="ECO:0000313" key="2">
    <source>
        <dbReference type="EMBL" id="JAC72017.1"/>
    </source>
</evidence>
<gene>
    <name evidence="3" type="ORF">TSPGSL018_15277</name>
    <name evidence="1" type="ORF">TSPGSL018_23253</name>
    <name evidence="2" type="ORF">TSPGSL018_666</name>
</gene>
<sequence>MPRGRFVLLPPWKRRMLKRGAGLL</sequence>
<organism evidence="1">
    <name type="scientific">Tetraselmis sp. GSL018</name>
    <dbReference type="NCBI Taxonomy" id="582737"/>
    <lineage>
        <taxon>Eukaryota</taxon>
        <taxon>Viridiplantae</taxon>
        <taxon>Chlorophyta</taxon>
        <taxon>core chlorophytes</taxon>
        <taxon>Chlorodendrophyceae</taxon>
        <taxon>Chlorodendrales</taxon>
        <taxon>Chlorodendraceae</taxon>
        <taxon>Tetraselmis</taxon>
    </lineage>
</organism>
<proteinExistence type="predicted"/>
<evidence type="ECO:0000313" key="1">
    <source>
        <dbReference type="EMBL" id="JAC62478.1"/>
    </source>
</evidence>
<name>A0A061QRZ5_9CHLO</name>
<dbReference type="AlphaFoldDB" id="A0A061QRZ5"/>
<dbReference type="EMBL" id="GBEZ01014024">
    <property type="protein sequence ID" value="JAC72017.1"/>
    <property type="molecule type" value="Transcribed_RNA"/>
</dbReference>
<accession>A0A061QRZ5</accession>
<dbReference type="EMBL" id="GBEZ01024516">
    <property type="protein sequence ID" value="JAC62478.1"/>
    <property type="molecule type" value="Transcribed_RNA"/>
</dbReference>
<protein>
    <submittedName>
        <fullName evidence="1">Uncharacterized protein</fullName>
    </submittedName>
</protein>